<dbReference type="InterPro" id="IPR016602">
    <property type="entry name" value="UCP012666"/>
</dbReference>
<evidence type="ECO:0000313" key="1">
    <source>
        <dbReference type="EMBL" id="TDG13623.1"/>
    </source>
</evidence>
<dbReference type="GO" id="GO:0016879">
    <property type="term" value="F:ligase activity, forming carbon-nitrogen bonds"/>
    <property type="evidence" value="ECO:0007669"/>
    <property type="project" value="UniProtKB-ARBA"/>
</dbReference>
<dbReference type="Proteomes" id="UP000295554">
    <property type="component" value="Unassembled WGS sequence"/>
</dbReference>
<gene>
    <name evidence="1" type="ORF">E2F43_08840</name>
</gene>
<protein>
    <submittedName>
        <fullName evidence="1">Glutamate--cysteine ligase</fullName>
    </submittedName>
</protein>
<proteinExistence type="predicted"/>
<dbReference type="Gene3D" id="3.30.590.20">
    <property type="match status" value="1"/>
</dbReference>
<evidence type="ECO:0000313" key="2">
    <source>
        <dbReference type="Proteomes" id="UP000295554"/>
    </source>
</evidence>
<keyword evidence="2" id="KW-1185">Reference proteome</keyword>
<dbReference type="InterPro" id="IPR014746">
    <property type="entry name" value="Gln_synth/guanido_kin_cat_dom"/>
</dbReference>
<sequence length="493" mass="55481">MGIDINQIEFSAQDVDAFSASLEENLNALYQLLERPGFGQGRGSIGAELEMYLVDDRGLPLYANQEILQESGDPSLTLELNRYNLEFNLPPFSLDQSPFESTEQAILERLDRLGKVAARRGGRVVPIGILPTLRDTDFGAHCVTDRRRYHALVRQLIKRRGDNFSIDIDGAEPLKMVMKDITLEGANTSFQVHYRVAPDAFADTFNAVQLVTPLALALGANSPGIFGHSLWDETRIPLFKQSIDTRHVDPYSWNEPARVNFGQGWARRGAEELFREVVRIYPPLLPLCNRSTAAEEMASGKAPSLAELRLHQSTVWLWNRPIYDDADNGHLRIEMRALPAGPTPVDMVANAAFLIGAAEGLRPVIEQLLPAIPFRNAEYNFYRAAQYGLDARLVWPEMHQAGYREQPIVDIILRMLPVARAGLESIGIGHSEIEHYLGIMEERLHKRQSGAVWQRQKLAKLRQQMPTREALHALLEDFIEHSGKNVPVARWSV</sequence>
<dbReference type="InterPro" id="IPR006336">
    <property type="entry name" value="GCS2"/>
</dbReference>
<reference evidence="1 2" key="1">
    <citation type="submission" date="2019-03" db="EMBL/GenBank/DDBJ databases">
        <title>Seongchinamella monodicae gen. nov., sp. nov., a novel member of the Gammaproteobacteria isolated from a tidal mudflat of beach.</title>
        <authorList>
            <person name="Yang H.G."/>
            <person name="Kang J.W."/>
            <person name="Lee S.D."/>
        </authorList>
    </citation>
    <scope>NUCLEOTIDE SEQUENCE [LARGE SCALE GENOMIC DNA]</scope>
    <source>
        <strain evidence="1 2">GH4-78</strain>
    </source>
</reference>
<dbReference type="RefSeq" id="WP_133211773.1">
    <property type="nucleotide sequence ID" value="NZ_SMSE01000002.1"/>
</dbReference>
<dbReference type="PIRSF" id="PIRSF012666">
    <property type="entry name" value="UCP012666"/>
    <property type="match status" value="1"/>
</dbReference>
<dbReference type="SUPFAM" id="SSF55931">
    <property type="entry name" value="Glutamine synthetase/guanido kinase"/>
    <property type="match status" value="1"/>
</dbReference>
<dbReference type="Pfam" id="PF04107">
    <property type="entry name" value="GCS2"/>
    <property type="match status" value="1"/>
</dbReference>
<dbReference type="PANTHER" id="PTHR36510:SF3">
    <property type="entry name" value="CONSERVED PROTEIN"/>
    <property type="match status" value="1"/>
</dbReference>
<dbReference type="AlphaFoldDB" id="A0A4R5LRV8"/>
<dbReference type="EMBL" id="SMSE01000002">
    <property type="protein sequence ID" value="TDG13623.1"/>
    <property type="molecule type" value="Genomic_DNA"/>
</dbReference>
<dbReference type="OrthoDB" id="240589at2"/>
<name>A0A4R5LRV8_9GAMM</name>
<keyword evidence="1" id="KW-0436">Ligase</keyword>
<dbReference type="InterPro" id="IPR050141">
    <property type="entry name" value="GCL_type2/YbdK_subfam"/>
</dbReference>
<comment type="caution">
    <text evidence="1">The sequence shown here is derived from an EMBL/GenBank/DDBJ whole genome shotgun (WGS) entry which is preliminary data.</text>
</comment>
<dbReference type="PANTHER" id="PTHR36510">
    <property type="entry name" value="GLUTAMATE--CYSTEINE LIGASE 2-RELATED"/>
    <property type="match status" value="1"/>
</dbReference>
<accession>A0A4R5LRV8</accession>
<organism evidence="1 2">
    <name type="scientific">Seongchinamella unica</name>
    <dbReference type="NCBI Taxonomy" id="2547392"/>
    <lineage>
        <taxon>Bacteria</taxon>
        <taxon>Pseudomonadati</taxon>
        <taxon>Pseudomonadota</taxon>
        <taxon>Gammaproteobacteria</taxon>
        <taxon>Cellvibrionales</taxon>
        <taxon>Halieaceae</taxon>
        <taxon>Seongchinamella</taxon>
    </lineage>
</organism>